<keyword evidence="1" id="KW-0732">Signal</keyword>
<sequence>MKGIYVSAAVSLILAAMPAQAEKTYTPEQLRKMVQSGKYPAQGPLAREETTRMSWVDCLAKTEAIIGAVTPTYPSTKLVDTKIMTSTKVWVNDSAMTVSCYADGRLHLTSAPYK</sequence>
<dbReference type="RefSeq" id="WP_354602853.1">
    <property type="nucleotide sequence ID" value="NZ_JBEWZI010000039.1"/>
</dbReference>
<dbReference type="EMBL" id="JBEWZI010000039">
    <property type="protein sequence ID" value="MET7016395.1"/>
    <property type="molecule type" value="Genomic_DNA"/>
</dbReference>
<gene>
    <name evidence="2" type="ORF">ABXR19_19585</name>
</gene>
<keyword evidence="3" id="KW-1185">Reference proteome</keyword>
<evidence type="ECO:0000313" key="2">
    <source>
        <dbReference type="EMBL" id="MET7016395.1"/>
    </source>
</evidence>
<reference evidence="2 3" key="1">
    <citation type="submission" date="2024-07" db="EMBL/GenBank/DDBJ databases">
        <title>Uliginosibacterium flavum JJ3220;KACC:17644.</title>
        <authorList>
            <person name="Kim M.K."/>
        </authorList>
    </citation>
    <scope>NUCLEOTIDE SEQUENCE [LARGE SCALE GENOMIC DNA]</scope>
    <source>
        <strain evidence="2 3">KACC:17644</strain>
    </source>
</reference>
<organism evidence="2 3">
    <name type="scientific">Uliginosibacterium flavum</name>
    <dbReference type="NCBI Taxonomy" id="1396831"/>
    <lineage>
        <taxon>Bacteria</taxon>
        <taxon>Pseudomonadati</taxon>
        <taxon>Pseudomonadota</taxon>
        <taxon>Betaproteobacteria</taxon>
        <taxon>Rhodocyclales</taxon>
        <taxon>Zoogloeaceae</taxon>
        <taxon>Uliginosibacterium</taxon>
    </lineage>
</organism>
<feature type="signal peptide" evidence="1">
    <location>
        <begin position="1"/>
        <end position="21"/>
    </location>
</feature>
<accession>A0ABV2TS68</accession>
<protein>
    <submittedName>
        <fullName evidence="2">Uncharacterized protein</fullName>
    </submittedName>
</protein>
<comment type="caution">
    <text evidence="2">The sequence shown here is derived from an EMBL/GenBank/DDBJ whole genome shotgun (WGS) entry which is preliminary data.</text>
</comment>
<evidence type="ECO:0000313" key="3">
    <source>
        <dbReference type="Proteomes" id="UP001549691"/>
    </source>
</evidence>
<dbReference type="Proteomes" id="UP001549691">
    <property type="component" value="Unassembled WGS sequence"/>
</dbReference>
<proteinExistence type="predicted"/>
<evidence type="ECO:0000256" key="1">
    <source>
        <dbReference type="SAM" id="SignalP"/>
    </source>
</evidence>
<feature type="chain" id="PRO_5045493425" evidence="1">
    <location>
        <begin position="22"/>
        <end position="114"/>
    </location>
</feature>
<name>A0ABV2TS68_9RHOO</name>